<name>A0ABY7LQQ3_9BACT</name>
<organism evidence="3 4">
    <name type="scientific">Hymenobacter canadensis</name>
    <dbReference type="NCBI Taxonomy" id="2999067"/>
    <lineage>
        <taxon>Bacteria</taxon>
        <taxon>Pseudomonadati</taxon>
        <taxon>Bacteroidota</taxon>
        <taxon>Cytophagia</taxon>
        <taxon>Cytophagales</taxon>
        <taxon>Hymenobacteraceae</taxon>
        <taxon>Hymenobacter</taxon>
    </lineage>
</organism>
<dbReference type="NCBIfam" id="TIGR00125">
    <property type="entry name" value="cyt_tran_rel"/>
    <property type="match status" value="1"/>
</dbReference>
<proteinExistence type="predicted"/>
<dbReference type="Pfam" id="PF01467">
    <property type="entry name" value="CTP_transf_like"/>
    <property type="match status" value="1"/>
</dbReference>
<dbReference type="InterPro" id="IPR004821">
    <property type="entry name" value="Cyt_trans-like"/>
</dbReference>
<dbReference type="PANTHER" id="PTHR37512">
    <property type="entry name" value="TRIFUNCTIONAL NAD BIOSYNTHESIS/REGULATOR PROTEIN NADR"/>
    <property type="match status" value="1"/>
</dbReference>
<keyword evidence="4" id="KW-1185">Reference proteome</keyword>
<sequence length="370" mass="41387">MNPTSTTAASWPIGLVVGKFLPFHTGHQWLLEQAAARVQDLYVLVYSNPDPATMDAETRAAWIRQIYTPAGAEPGAPPRIGSTVLHVVAMPVGQLPVPPNEADDHSHREFVRRWLRQQPLRPDVVFASEDYGPGFAAHIGAEYVAVDPPRTVVPISGTQIRADLYGHNAFLHPVVQAHFHSPQFIRKIVLMGAESTGKSTLSKALAAAYGTVWVHEYGRTLHEEKNGATDFDDLLYIAHRHRELEDEAVPHARHFLFVDTNAATTAQFSYFYYARCAPELMALAAECRQRYFHTFLCAPDIPYEDDGWRDPEALRDFHHGMVAMQLDMLQIPYTLLTGSVEERLQQVYAVLGEPQNVLASALTTDPRKWG</sequence>
<dbReference type="SUPFAM" id="SSF52374">
    <property type="entry name" value="Nucleotidylyl transferase"/>
    <property type="match status" value="1"/>
</dbReference>
<dbReference type="Gene3D" id="3.40.50.620">
    <property type="entry name" value="HUPs"/>
    <property type="match status" value="1"/>
</dbReference>
<accession>A0ABY7LQQ3</accession>
<dbReference type="InterPro" id="IPR052735">
    <property type="entry name" value="NAD_biosynth-regulator"/>
</dbReference>
<evidence type="ECO:0000313" key="4">
    <source>
        <dbReference type="Proteomes" id="UP001211005"/>
    </source>
</evidence>
<dbReference type="EMBL" id="CP114767">
    <property type="protein sequence ID" value="WBA42753.1"/>
    <property type="molecule type" value="Genomic_DNA"/>
</dbReference>
<dbReference type="InterPro" id="IPR038727">
    <property type="entry name" value="NadR/Ttd14_AAA_dom"/>
</dbReference>
<evidence type="ECO:0000313" key="3">
    <source>
        <dbReference type="EMBL" id="WBA42753.1"/>
    </source>
</evidence>
<reference evidence="3 4" key="1">
    <citation type="submission" date="2022-12" db="EMBL/GenBank/DDBJ databases">
        <title>Hymenobacter canadensis sp. nov. isolated from lake water of the Cambridge Bay, Canada.</title>
        <authorList>
            <person name="Kim W.H."/>
            <person name="Lee Y.M."/>
        </authorList>
    </citation>
    <scope>NUCLEOTIDE SEQUENCE [LARGE SCALE GENOMIC DNA]</scope>
    <source>
        <strain evidence="3 4">PAMC 29467</strain>
    </source>
</reference>
<gene>
    <name evidence="3" type="ORF">O3303_04145</name>
</gene>
<evidence type="ECO:0000259" key="1">
    <source>
        <dbReference type="Pfam" id="PF01467"/>
    </source>
</evidence>
<dbReference type="InterPro" id="IPR027417">
    <property type="entry name" value="P-loop_NTPase"/>
</dbReference>
<dbReference type="PANTHER" id="PTHR37512:SF1">
    <property type="entry name" value="NADR_TTD14 AAA DOMAIN-CONTAINING PROTEIN"/>
    <property type="match status" value="1"/>
</dbReference>
<dbReference type="Proteomes" id="UP001211005">
    <property type="component" value="Chromosome"/>
</dbReference>
<evidence type="ECO:0000259" key="2">
    <source>
        <dbReference type="Pfam" id="PF13521"/>
    </source>
</evidence>
<dbReference type="SUPFAM" id="SSF52540">
    <property type="entry name" value="P-loop containing nucleoside triphosphate hydrolases"/>
    <property type="match status" value="1"/>
</dbReference>
<dbReference type="RefSeq" id="WP_269560803.1">
    <property type="nucleotide sequence ID" value="NZ_CP114767.1"/>
</dbReference>
<dbReference type="Pfam" id="PF13521">
    <property type="entry name" value="AAA_28"/>
    <property type="match status" value="1"/>
</dbReference>
<dbReference type="Gene3D" id="3.40.50.300">
    <property type="entry name" value="P-loop containing nucleotide triphosphate hydrolases"/>
    <property type="match status" value="1"/>
</dbReference>
<feature type="domain" description="NadR/Ttd14 AAA" evidence="2">
    <location>
        <begin position="187"/>
        <end position="343"/>
    </location>
</feature>
<feature type="domain" description="Cytidyltransferase-like" evidence="1">
    <location>
        <begin position="15"/>
        <end position="66"/>
    </location>
</feature>
<protein>
    <submittedName>
        <fullName evidence="3">AAA family ATPase</fullName>
    </submittedName>
</protein>
<dbReference type="InterPro" id="IPR014729">
    <property type="entry name" value="Rossmann-like_a/b/a_fold"/>
</dbReference>